<reference evidence="1" key="1">
    <citation type="submission" date="2018-01" db="EMBL/GenBank/DDBJ databases">
        <authorList>
            <person name="Clerissi C."/>
        </authorList>
    </citation>
    <scope>NUCLEOTIDE SEQUENCE</scope>
    <source>
        <strain evidence="1">Cupriavidus taiwanensis STM 3521</strain>
    </source>
</reference>
<proteinExistence type="predicted"/>
<gene>
    <name evidence="1" type="ORF">CBM2589_A20039</name>
</gene>
<protein>
    <submittedName>
        <fullName evidence="1">Uncharacterized protein</fullName>
    </submittedName>
</protein>
<comment type="caution">
    <text evidence="1">The sequence shown here is derived from an EMBL/GenBank/DDBJ whole genome shotgun (WGS) entry which is preliminary data.</text>
</comment>
<dbReference type="AlphaFoldDB" id="A0A375BZX1"/>
<name>A0A375BZX1_9BURK</name>
<accession>A0A375BZX1</accession>
<evidence type="ECO:0000313" key="1">
    <source>
        <dbReference type="EMBL" id="SOY60069.1"/>
    </source>
</evidence>
<organism evidence="1">
    <name type="scientific">Cupriavidus taiwanensis</name>
    <dbReference type="NCBI Taxonomy" id="164546"/>
    <lineage>
        <taxon>Bacteria</taxon>
        <taxon>Pseudomonadati</taxon>
        <taxon>Pseudomonadota</taxon>
        <taxon>Betaproteobacteria</taxon>
        <taxon>Burkholderiales</taxon>
        <taxon>Burkholderiaceae</taxon>
        <taxon>Cupriavidus</taxon>
    </lineage>
</organism>
<dbReference type="Proteomes" id="UP000256297">
    <property type="component" value="Chromosome CBM2589_a"/>
</dbReference>
<sequence>MSVGPRLGDSSEQMNFLTVAERLTLRPKAGSMQFY</sequence>
<dbReference type="EMBL" id="OFSP01000032">
    <property type="protein sequence ID" value="SOY60069.1"/>
    <property type="molecule type" value="Genomic_DNA"/>
</dbReference>